<evidence type="ECO:0000259" key="11">
    <source>
        <dbReference type="Pfam" id="PF02355"/>
    </source>
</evidence>
<dbReference type="PANTHER" id="PTHR30081">
    <property type="entry name" value="PROTEIN-EXPORT MEMBRANE PROTEIN SEC"/>
    <property type="match status" value="1"/>
</dbReference>
<keyword evidence="6 10" id="KW-1133">Transmembrane helix</keyword>
<comment type="subcellular location">
    <subcellularLocation>
        <location evidence="1">Cell membrane</location>
        <topology evidence="1">Multi-pass membrane protein</topology>
    </subcellularLocation>
</comment>
<evidence type="ECO:0000256" key="4">
    <source>
        <dbReference type="ARBA" id="ARBA00022692"/>
    </source>
</evidence>
<feature type="transmembrane region" description="Helical" evidence="10">
    <location>
        <begin position="456"/>
        <end position="481"/>
    </location>
</feature>
<feature type="region of interest" description="Disordered" evidence="9">
    <location>
        <begin position="124"/>
        <end position="217"/>
    </location>
</feature>
<dbReference type="Gene3D" id="3.30.1360.200">
    <property type="match status" value="1"/>
</dbReference>
<dbReference type="InterPro" id="IPR055344">
    <property type="entry name" value="SecD_SecF_C_bact"/>
</dbReference>
<proteinExistence type="inferred from homology"/>
<keyword evidence="2" id="KW-0813">Transport</keyword>
<dbReference type="GO" id="GO:0006886">
    <property type="term" value="P:intracellular protein transport"/>
    <property type="evidence" value="ECO:0007669"/>
    <property type="project" value="InterPro"/>
</dbReference>
<dbReference type="AlphaFoldDB" id="A0A6J7G2N2"/>
<dbReference type="InterPro" id="IPR048631">
    <property type="entry name" value="SecD_1st"/>
</dbReference>
<dbReference type="HAMAP" id="MF_01463_B">
    <property type="entry name" value="SecD_B"/>
    <property type="match status" value="1"/>
</dbReference>
<dbReference type="InterPro" id="IPR054384">
    <property type="entry name" value="SecDF_P1_head"/>
</dbReference>
<feature type="transmembrane region" description="Helical" evidence="10">
    <location>
        <begin position="534"/>
        <end position="561"/>
    </location>
</feature>
<protein>
    <submittedName>
        <fullName evidence="14">Unannotated protein</fullName>
    </submittedName>
</protein>
<keyword evidence="3" id="KW-1003">Cell membrane</keyword>
<gene>
    <name evidence="14" type="ORF">UFOPK3610_00043</name>
</gene>
<dbReference type="Pfam" id="PF22599">
    <property type="entry name" value="SecDF_P1_head"/>
    <property type="match status" value="1"/>
</dbReference>
<evidence type="ECO:0000256" key="3">
    <source>
        <dbReference type="ARBA" id="ARBA00022475"/>
    </source>
</evidence>
<evidence type="ECO:0000256" key="7">
    <source>
        <dbReference type="ARBA" id="ARBA00023010"/>
    </source>
</evidence>
<feature type="compositionally biased region" description="Low complexity" evidence="9">
    <location>
        <begin position="140"/>
        <end position="164"/>
    </location>
</feature>
<dbReference type="GO" id="GO:0005886">
    <property type="term" value="C:plasma membrane"/>
    <property type="evidence" value="ECO:0007669"/>
    <property type="project" value="UniProtKB-SubCell"/>
</dbReference>
<feature type="transmembrane region" description="Helical" evidence="10">
    <location>
        <begin position="430"/>
        <end position="450"/>
    </location>
</feature>
<reference evidence="14" key="1">
    <citation type="submission" date="2020-05" db="EMBL/GenBank/DDBJ databases">
        <authorList>
            <person name="Chiriac C."/>
            <person name="Salcher M."/>
            <person name="Ghai R."/>
            <person name="Kavagutti S V."/>
        </authorList>
    </citation>
    <scope>NUCLEOTIDE SEQUENCE</scope>
</reference>
<keyword evidence="8 10" id="KW-0472">Membrane</keyword>
<evidence type="ECO:0000256" key="1">
    <source>
        <dbReference type="ARBA" id="ARBA00004651"/>
    </source>
</evidence>
<evidence type="ECO:0000259" key="13">
    <source>
        <dbReference type="Pfam" id="PF22599"/>
    </source>
</evidence>
<sequence>MAAPSNPRPWRSLVVLLVLLVGLAAWAFWPGHSLTPKLGLDLSGGTQVILTPQPITAGQPITDVQLQQAQEIIRKRVNGLGVTEAEISIVGSNIMVSVPGVTSDRLVELVGRTALLDFRAVQDELPPQPAAPQPTPTPSPSASAPSPTETPIPTATATKSASASLNLADTASPSPTPSPTASPTPSPTASPTPSPTASPTPSPTASPTPTPSPAPTVKPVLEIVQSPNNDAAYQEKVLALDCTNPETAAGGSPDDPTLWLGTCLQGGGLKYNLQPAFIRGTNVASASAQPPQNGVGGWSVNLTFDSEGAKALTEASQKLVALPECQVGTPGPCNAFAIVLDGVVVSSPRFNQAIIGGNASITGDFTKQSAEDLANVLNYGALPVKLEISEVTSVSPTLGADQLRGGIIAGIIGLVLVMIYLLLYYRALGLVAGASLILAGGMTYTAFVGMGNTTGLALTLAAIAGAIVSIGITADSFIVYFERIRDEIRDGKSLRQATDAGWSRARRTLLAADFVSLLAAVVLFFLAIGGVQGFAFALGLTTVIDVIVAFLFTRPLVVLFGRTSWMQRGSMLTGLDPRRLGGHSLVMSTTKGRKSVAATKAQASAEKNVDANEEGDL</sequence>
<feature type="transmembrane region" description="Helical" evidence="10">
    <location>
        <begin position="403"/>
        <end position="423"/>
    </location>
</feature>
<dbReference type="Gene3D" id="1.20.1640.10">
    <property type="entry name" value="Multidrug efflux transporter AcrB transmembrane domain"/>
    <property type="match status" value="1"/>
</dbReference>
<dbReference type="Pfam" id="PF21760">
    <property type="entry name" value="SecD_1st"/>
    <property type="match status" value="1"/>
</dbReference>
<evidence type="ECO:0000256" key="9">
    <source>
        <dbReference type="SAM" id="MobiDB-lite"/>
    </source>
</evidence>
<dbReference type="SUPFAM" id="SSF82866">
    <property type="entry name" value="Multidrug efflux transporter AcrB transmembrane domain"/>
    <property type="match status" value="1"/>
</dbReference>
<evidence type="ECO:0000256" key="5">
    <source>
        <dbReference type="ARBA" id="ARBA00022927"/>
    </source>
</evidence>
<evidence type="ECO:0000313" key="14">
    <source>
        <dbReference type="EMBL" id="CAB4899565.1"/>
    </source>
</evidence>
<evidence type="ECO:0000259" key="12">
    <source>
        <dbReference type="Pfam" id="PF21760"/>
    </source>
</evidence>
<feature type="transmembrane region" description="Helical" evidence="10">
    <location>
        <begin position="509"/>
        <end position="528"/>
    </location>
</feature>
<dbReference type="InterPro" id="IPR022813">
    <property type="entry name" value="SecD/SecF_arch_bac"/>
</dbReference>
<dbReference type="NCBIfam" id="TIGR01129">
    <property type="entry name" value="secD"/>
    <property type="match status" value="1"/>
</dbReference>
<name>A0A6J7G2N2_9ZZZZ</name>
<dbReference type="NCBIfam" id="TIGR00916">
    <property type="entry name" value="2A0604s01"/>
    <property type="match status" value="1"/>
</dbReference>
<feature type="compositionally biased region" description="Pro residues" evidence="9">
    <location>
        <begin position="126"/>
        <end position="139"/>
    </location>
</feature>
<dbReference type="EMBL" id="CAFBMR010000001">
    <property type="protein sequence ID" value="CAB4899565.1"/>
    <property type="molecule type" value="Genomic_DNA"/>
</dbReference>
<dbReference type="Gene3D" id="3.30.70.3220">
    <property type="match status" value="1"/>
</dbReference>
<evidence type="ECO:0000256" key="8">
    <source>
        <dbReference type="ARBA" id="ARBA00023136"/>
    </source>
</evidence>
<dbReference type="Pfam" id="PF02355">
    <property type="entry name" value="SecD_SecF_C"/>
    <property type="match status" value="1"/>
</dbReference>
<feature type="region of interest" description="Disordered" evidence="9">
    <location>
        <begin position="591"/>
        <end position="617"/>
    </location>
</feature>
<dbReference type="PANTHER" id="PTHR30081:SF1">
    <property type="entry name" value="PROTEIN TRANSLOCASE SUBUNIT SECD"/>
    <property type="match status" value="1"/>
</dbReference>
<evidence type="ECO:0000256" key="6">
    <source>
        <dbReference type="ARBA" id="ARBA00022989"/>
    </source>
</evidence>
<feature type="domain" description="Protein translocase subunit SecDF P1" evidence="12">
    <location>
        <begin position="66"/>
        <end position="123"/>
    </location>
</feature>
<dbReference type="InterPro" id="IPR005791">
    <property type="entry name" value="SecD"/>
</dbReference>
<organism evidence="14">
    <name type="scientific">freshwater metagenome</name>
    <dbReference type="NCBI Taxonomy" id="449393"/>
    <lineage>
        <taxon>unclassified sequences</taxon>
        <taxon>metagenomes</taxon>
        <taxon>ecological metagenomes</taxon>
    </lineage>
</organism>
<keyword evidence="5" id="KW-0653">Protein transport</keyword>
<evidence type="ECO:0000256" key="2">
    <source>
        <dbReference type="ARBA" id="ARBA00022448"/>
    </source>
</evidence>
<accession>A0A6J7G2N2</accession>
<keyword evidence="4 10" id="KW-0812">Transmembrane</keyword>
<feature type="compositionally biased region" description="Pro residues" evidence="9">
    <location>
        <begin position="174"/>
        <end position="216"/>
    </location>
</feature>
<evidence type="ECO:0000256" key="10">
    <source>
        <dbReference type="SAM" id="Phobius"/>
    </source>
</evidence>
<keyword evidence="7" id="KW-0811">Translocation</keyword>
<feature type="domain" description="SecDF P1 head subdomain" evidence="13">
    <location>
        <begin position="271"/>
        <end position="384"/>
    </location>
</feature>
<feature type="domain" description="Protein export membrane protein SecD/SecF C-terminal" evidence="11">
    <location>
        <begin position="385"/>
        <end position="561"/>
    </location>
</feature>
<dbReference type="InterPro" id="IPR048634">
    <property type="entry name" value="SecD_SecF_C"/>
</dbReference>
<dbReference type="GO" id="GO:0015450">
    <property type="term" value="F:protein-transporting ATPase activity"/>
    <property type="evidence" value="ECO:0007669"/>
    <property type="project" value="InterPro"/>
</dbReference>